<feature type="compositionally biased region" description="Polar residues" evidence="9">
    <location>
        <begin position="304"/>
        <end position="319"/>
    </location>
</feature>
<dbReference type="InterPro" id="IPR051061">
    <property type="entry name" value="Zinc_finger_trans_reg"/>
</dbReference>
<keyword evidence="3 8" id="KW-0863">Zinc-finger</keyword>
<feature type="compositionally biased region" description="Low complexity" evidence="9">
    <location>
        <begin position="136"/>
        <end position="163"/>
    </location>
</feature>
<evidence type="ECO:0000313" key="11">
    <source>
        <dbReference type="EMBL" id="KEP52054.1"/>
    </source>
</evidence>
<evidence type="ECO:0000256" key="3">
    <source>
        <dbReference type="ARBA" id="ARBA00022771"/>
    </source>
</evidence>
<dbReference type="GO" id="GO:0008270">
    <property type="term" value="F:zinc ion binding"/>
    <property type="evidence" value="ECO:0007669"/>
    <property type="project" value="UniProtKB-KW"/>
</dbReference>
<dbReference type="HOGENOM" id="CLU_347203_0_0_1"/>
<feature type="compositionally biased region" description="Polar residues" evidence="9">
    <location>
        <begin position="538"/>
        <end position="561"/>
    </location>
</feature>
<comment type="caution">
    <text evidence="11">The sequence shown here is derived from an EMBL/GenBank/DDBJ whole genome shotgun (WGS) entry which is preliminary data.</text>
</comment>
<dbReference type="PROSITE" id="PS00028">
    <property type="entry name" value="ZINC_FINGER_C2H2_1"/>
    <property type="match status" value="1"/>
</dbReference>
<organism evidence="11 12">
    <name type="scientific">Rhizoctonia solani 123E</name>
    <dbReference type="NCBI Taxonomy" id="1423351"/>
    <lineage>
        <taxon>Eukaryota</taxon>
        <taxon>Fungi</taxon>
        <taxon>Dikarya</taxon>
        <taxon>Basidiomycota</taxon>
        <taxon>Agaricomycotina</taxon>
        <taxon>Agaricomycetes</taxon>
        <taxon>Cantharellales</taxon>
        <taxon>Ceratobasidiaceae</taxon>
        <taxon>Rhizoctonia</taxon>
    </lineage>
</organism>
<feature type="region of interest" description="Disordered" evidence="9">
    <location>
        <begin position="695"/>
        <end position="813"/>
    </location>
</feature>
<dbReference type="STRING" id="1423351.A0A074RYH5"/>
<keyword evidence="2" id="KW-0479">Metal-binding</keyword>
<feature type="compositionally biased region" description="Basic residues" evidence="9">
    <location>
        <begin position="223"/>
        <end position="233"/>
    </location>
</feature>
<dbReference type="OrthoDB" id="6077919at2759"/>
<feature type="compositionally biased region" description="Low complexity" evidence="9">
    <location>
        <begin position="697"/>
        <end position="707"/>
    </location>
</feature>
<sequence>MHARRSALGMPGDKDAPLPDAQLQLELCDNDTPLLRTDRLPPASFGPPPQPEIYRPCLPHFQPPATNDYSADLNLAELLMSDTDDSLGSAGLSHLALSSTAMRTQHQSGAKFANAPSRAHNRASTSRFDMRFAPRSMPMESTPSMPSLSWSTSSSSSSPATTSARLSVDHLSTTDHQPVSQLDQDVQNPTYADEPPSPGTPKARPTSTEVKSASTSNTTTKQRPARTTRRSPAPRRQECTTCGKRFQRPCQLVTHIRSHTGEQPHACPVCARRFSVLSNCQRHVKLCQKRSAKVLNPSEDESVNESAANGTPFIQFSNDPANAAQPAAASEPVARRSHEIPIRPKLASRGSGSTNGSLGRSTAAVGSRQRHKTRSGSSSSVGSLAPKSEPPSMPPSLERRGSGSTVSVVPSSPAYPQGSYPTSYGYPQPNTYGAYGQGGYEPSGSTYNHAYGGGYGAAGSGYDQVAPGFEQTNATPGFEHASAAAYDSLNPSFNTTSSGYERSVPAYGTSSPGFDHPESGFNQPHQYPAAAGPPHVQSLPSPSHVQSTPHSTASPTAVSHEPNTYFASAPGVYAAPSARRPSVTSSVPSRRSTITQTLVQHDQLGFHDARVADSANVGAPNDTGAGQPVVASSPYYSPSSGLVAAPYETQPMKQEEAVPDLARRVWPKEPQSYQTGYSEPQWTPAVGAEASSFHAYHTGSTSPTDPTGPHDNHVASSATGYAVYPQQQPQQPQSRQQLYLQQTQGGYSNSPSQQQQQAQQHDAYSNNGYAHRPTAYGMDSGVVSVPRHPHQDSSNYSWADSEGAWNTQPGYRS</sequence>
<dbReference type="PROSITE" id="PS50157">
    <property type="entry name" value="ZINC_FINGER_C2H2_2"/>
    <property type="match status" value="1"/>
</dbReference>
<keyword evidence="6" id="KW-0804">Transcription</keyword>
<comment type="subcellular location">
    <subcellularLocation>
        <location evidence="1">Nucleus</location>
    </subcellularLocation>
</comment>
<feature type="compositionally biased region" description="Polar residues" evidence="9">
    <location>
        <begin position="350"/>
        <end position="360"/>
    </location>
</feature>
<feature type="compositionally biased region" description="Polar residues" evidence="9">
    <location>
        <begin position="792"/>
        <end position="813"/>
    </location>
</feature>
<dbReference type="PANTHER" id="PTHR46179">
    <property type="entry name" value="ZINC FINGER PROTEIN"/>
    <property type="match status" value="1"/>
</dbReference>
<feature type="region of interest" description="Disordered" evidence="9">
    <location>
        <begin position="295"/>
        <end position="422"/>
    </location>
</feature>
<keyword evidence="4" id="KW-0862">Zinc</keyword>
<dbReference type="Proteomes" id="UP000027456">
    <property type="component" value="Unassembled WGS sequence"/>
</dbReference>
<evidence type="ECO:0000256" key="9">
    <source>
        <dbReference type="SAM" id="MobiDB-lite"/>
    </source>
</evidence>
<feature type="compositionally biased region" description="Low complexity" evidence="9">
    <location>
        <begin position="320"/>
        <end position="332"/>
    </location>
</feature>
<evidence type="ECO:0000256" key="6">
    <source>
        <dbReference type="ARBA" id="ARBA00023163"/>
    </source>
</evidence>
<evidence type="ECO:0000256" key="4">
    <source>
        <dbReference type="ARBA" id="ARBA00022833"/>
    </source>
</evidence>
<evidence type="ECO:0000256" key="8">
    <source>
        <dbReference type="PROSITE-ProRule" id="PRU00042"/>
    </source>
</evidence>
<dbReference type="InterPro" id="IPR036236">
    <property type="entry name" value="Znf_C2H2_sf"/>
</dbReference>
<name>A0A074RYH5_9AGAM</name>
<keyword evidence="7" id="KW-0539">Nucleus</keyword>
<dbReference type="AlphaFoldDB" id="A0A074RYH5"/>
<evidence type="ECO:0000259" key="10">
    <source>
        <dbReference type="PROSITE" id="PS50157"/>
    </source>
</evidence>
<dbReference type="GO" id="GO:0006357">
    <property type="term" value="P:regulation of transcription by RNA polymerase II"/>
    <property type="evidence" value="ECO:0007669"/>
    <property type="project" value="TreeGrafter"/>
</dbReference>
<dbReference type="Gene3D" id="3.30.160.60">
    <property type="entry name" value="Classic Zinc Finger"/>
    <property type="match status" value="2"/>
</dbReference>
<evidence type="ECO:0000256" key="2">
    <source>
        <dbReference type="ARBA" id="ARBA00022723"/>
    </source>
</evidence>
<feature type="compositionally biased region" description="Polar residues" evidence="9">
    <location>
        <begin position="170"/>
        <end position="190"/>
    </location>
</feature>
<evidence type="ECO:0000256" key="1">
    <source>
        <dbReference type="ARBA" id="ARBA00004123"/>
    </source>
</evidence>
<feature type="compositionally biased region" description="Basic and acidic residues" evidence="9">
    <location>
        <begin position="333"/>
        <end position="342"/>
    </location>
</feature>
<reference evidence="11 12" key="1">
    <citation type="submission" date="2013-12" db="EMBL/GenBank/DDBJ databases">
        <authorList>
            <person name="Cubeta M."/>
            <person name="Pakala S."/>
            <person name="Fedorova N."/>
            <person name="Thomas E."/>
            <person name="Dean R."/>
            <person name="Jabaji S."/>
            <person name="Neate S."/>
            <person name="Toda T."/>
            <person name="Tavantzis S."/>
            <person name="Vilgalys R."/>
            <person name="Bharathan N."/>
            <person name="Pakala S."/>
            <person name="Losada L.S."/>
            <person name="Zafar N."/>
            <person name="Nierman W."/>
        </authorList>
    </citation>
    <scope>NUCLEOTIDE SEQUENCE [LARGE SCALE GENOMIC DNA]</scope>
    <source>
        <strain evidence="11 12">123E</strain>
    </source>
</reference>
<evidence type="ECO:0000256" key="7">
    <source>
        <dbReference type="ARBA" id="ARBA00023242"/>
    </source>
</evidence>
<proteinExistence type="predicted"/>
<accession>A0A074RYH5</accession>
<gene>
    <name evidence="11" type="ORF">V565_051400</name>
</gene>
<evidence type="ECO:0000256" key="5">
    <source>
        <dbReference type="ARBA" id="ARBA00023015"/>
    </source>
</evidence>
<feature type="compositionally biased region" description="Polar residues" evidence="9">
    <location>
        <begin position="205"/>
        <end position="222"/>
    </location>
</feature>
<evidence type="ECO:0000313" key="12">
    <source>
        <dbReference type="Proteomes" id="UP000027456"/>
    </source>
</evidence>
<keyword evidence="12" id="KW-1185">Reference proteome</keyword>
<dbReference type="SMART" id="SM00355">
    <property type="entry name" value="ZnF_C2H2"/>
    <property type="match status" value="2"/>
</dbReference>
<dbReference type="PANTHER" id="PTHR46179:SF13">
    <property type="entry name" value="C2H2-TYPE DOMAIN-CONTAINING PROTEIN"/>
    <property type="match status" value="1"/>
</dbReference>
<dbReference type="SUPFAM" id="SSF57667">
    <property type="entry name" value="beta-beta-alpha zinc fingers"/>
    <property type="match status" value="1"/>
</dbReference>
<feature type="region of interest" description="Disordered" evidence="9">
    <location>
        <begin position="106"/>
        <end position="240"/>
    </location>
</feature>
<protein>
    <submittedName>
        <fullName evidence="11">Zinc finger, C2H2 type protein</fullName>
    </submittedName>
</protein>
<dbReference type="GO" id="GO:0005634">
    <property type="term" value="C:nucleus"/>
    <property type="evidence" value="ECO:0007669"/>
    <property type="project" value="UniProtKB-SubCell"/>
</dbReference>
<feature type="compositionally biased region" description="Low complexity" evidence="9">
    <location>
        <begin position="402"/>
        <end position="412"/>
    </location>
</feature>
<dbReference type="InterPro" id="IPR013087">
    <property type="entry name" value="Znf_C2H2_type"/>
</dbReference>
<feature type="compositionally biased region" description="Low complexity" evidence="9">
    <location>
        <begin position="726"/>
        <end position="760"/>
    </location>
</feature>
<dbReference type="EMBL" id="AZST01000127">
    <property type="protein sequence ID" value="KEP52054.1"/>
    <property type="molecule type" value="Genomic_DNA"/>
</dbReference>
<feature type="domain" description="C2H2-type" evidence="10">
    <location>
        <begin position="237"/>
        <end position="264"/>
    </location>
</feature>
<feature type="region of interest" description="Disordered" evidence="9">
    <location>
        <begin position="500"/>
        <end position="561"/>
    </location>
</feature>
<keyword evidence="5" id="KW-0805">Transcription regulation</keyword>